<dbReference type="RefSeq" id="WP_338737114.1">
    <property type="nucleotide sequence ID" value="NZ_CP146612.1"/>
</dbReference>
<evidence type="ECO:0000256" key="3">
    <source>
        <dbReference type="ARBA" id="ARBA00010312"/>
    </source>
</evidence>
<accession>A0ABZ2J2F0</accession>
<dbReference type="InterPro" id="IPR006963">
    <property type="entry name" value="Mopterin_OxRdtase_4Fe-4S_dom"/>
</dbReference>
<dbReference type="Pfam" id="PF04879">
    <property type="entry name" value="Molybdop_Fe4S4"/>
    <property type="match status" value="1"/>
</dbReference>
<dbReference type="InterPro" id="IPR009010">
    <property type="entry name" value="Asp_de-COase-like_dom_sf"/>
</dbReference>
<evidence type="ECO:0000259" key="12">
    <source>
        <dbReference type="PROSITE" id="PS51669"/>
    </source>
</evidence>
<keyword evidence="14" id="KW-1185">Reference proteome</keyword>
<evidence type="ECO:0000256" key="4">
    <source>
        <dbReference type="ARBA" id="ARBA00022485"/>
    </source>
</evidence>
<comment type="similarity">
    <text evidence="3">Belongs to the prokaryotic molybdopterin-containing oxidoreductase family.</text>
</comment>
<evidence type="ECO:0000256" key="8">
    <source>
        <dbReference type="ARBA" id="ARBA00022933"/>
    </source>
</evidence>
<dbReference type="Gene3D" id="3.40.50.740">
    <property type="match status" value="1"/>
</dbReference>
<evidence type="ECO:0000256" key="7">
    <source>
        <dbReference type="ARBA" id="ARBA00022764"/>
    </source>
</evidence>
<dbReference type="EMBL" id="CP146612">
    <property type="protein sequence ID" value="WWX24981.1"/>
    <property type="molecule type" value="Genomic_DNA"/>
</dbReference>
<gene>
    <name evidence="13" type="primary">fdnG</name>
    <name evidence="13" type="ORF">V8247_06895</name>
</gene>
<dbReference type="GO" id="GO:0036397">
    <property type="term" value="F:formate dehydrogenase (quinone) activity"/>
    <property type="evidence" value="ECO:0007669"/>
    <property type="project" value="UniProtKB-EC"/>
</dbReference>
<reference evidence="13 14" key="1">
    <citation type="submission" date="2024-03" db="EMBL/GenBank/DDBJ databases">
        <title>A Dehalogenimonas Isolated from Estuarine Sediments Dihaloeliminates Chlorinated Alkanes.</title>
        <authorList>
            <person name="Yang Y."/>
            <person name="Wang H."/>
        </authorList>
    </citation>
    <scope>NUCLEOTIDE SEQUENCE [LARGE SCALE GENOMIC DNA]</scope>
    <source>
        <strain evidence="13 14">W</strain>
    </source>
</reference>
<sequence length="1000" mass="109315">MKNGINRRDFIKLSSGTVGLFATTGLFRGPLEPLVDSHIKQVELRWGTETPTICPFCSCGCGLVCYVADDRLVRIEGDTSHPINHGSVCPKGGALAQVRNGVEEGSFNQQRLQHVLYRAPGSDVWEQKDWNYAFDRIARRIKDTRDSHWIEVNHRGRRVNRVDAIGSIGGAALNNEECYLISKMVRALGVAYVEHQGANSQLSGFAGLNASFGRGAMSNHWTDVSNSDCVLIIGANVAENHATGFLHVKSAQDKGAVVINVDPRFTRTSAKADVYCPLRSGTDLAFVGGLIKFVIKDIEANPENYNLDYIRNYTNASYLVRSEFKGPEVLDGFFSGFNTNTSEYQRTSWAFQKGEDGLPLRDSSLMSPECVFQLIKRHFARYTVELVSTVTGISPRLLNQAYRLFGDTGAKNKAGTIMCSTGTTQHTTGTQTIRAMAILQLLLGNMGIAGGGVNVISVESNAQGASDHGLVSGLLPGYLEMPLDTDTNLMAYGNRLQNHGNPGTYSHGTQSTGLVSLLRAWFGETAVADDGFGYDYLVRLDSDGDYSGLSLLDGVSQGRVNGLMVWGQNPAVGSAGADAVSRGLERLDWLVVTDLFETETAAFWKRPGINPSGIQTEVFLLPAAASFEKSGSVTNSGRWMQWREKALDPLGESRADLGIVDGIMKRLKDLYAEEGGPNEKAISNLTWSYGDALSVAREINGYRVGTGLRLEAADDLTEDGDTVCGNRLYRGSMAGSGNMAARRDIDPGGFIINLYHRWGWSWPGNTRILHNRASVDLDGKPWDGRRSVIEWDSFNKRWKGDVPDGTGGPHAQAFVNLEYGCGRMFTAGLPDGPLPEHYEPWESPVQNMLSSIQNTPLLRQFEPLRANAAEYPLVAFTFRVGEHFGSGQMTRNMPWLLEMSPEPFIEISYELAGQRGIRNGDEVIVRSVRGEIRMRALLTHRLKPLDIGGQTIHQVALPTQWGFIGLGTGDSANRLIPAVGDAMSAVPEFKAFLCDIVKGA</sequence>
<evidence type="ECO:0000256" key="10">
    <source>
        <dbReference type="ARBA" id="ARBA00023004"/>
    </source>
</evidence>
<evidence type="ECO:0000256" key="11">
    <source>
        <dbReference type="ARBA" id="ARBA00023014"/>
    </source>
</evidence>
<dbReference type="Pfam" id="PF00384">
    <property type="entry name" value="Molybdopterin"/>
    <property type="match status" value="1"/>
</dbReference>
<keyword evidence="8" id="KW-0712">Selenocysteine</keyword>
<dbReference type="Gene3D" id="2.40.40.20">
    <property type="match status" value="1"/>
</dbReference>
<dbReference type="Proteomes" id="UP001375370">
    <property type="component" value="Chromosome"/>
</dbReference>
<keyword evidence="6" id="KW-0732">Signal</keyword>
<name>A0ABZ2J2F0_9CHLR</name>
<dbReference type="InterPro" id="IPR006657">
    <property type="entry name" value="MoPterin_dinucl-bd_dom"/>
</dbReference>
<dbReference type="Pfam" id="PF01568">
    <property type="entry name" value="Molydop_binding"/>
    <property type="match status" value="1"/>
</dbReference>
<keyword evidence="4" id="KW-0004">4Fe-4S</keyword>
<comment type="cofactor">
    <cofactor evidence="1">
        <name>[4Fe-4S] cluster</name>
        <dbReference type="ChEBI" id="CHEBI:49883"/>
    </cofactor>
</comment>
<dbReference type="InterPro" id="IPR006311">
    <property type="entry name" value="TAT_signal"/>
</dbReference>
<evidence type="ECO:0000313" key="14">
    <source>
        <dbReference type="Proteomes" id="UP001375370"/>
    </source>
</evidence>
<evidence type="ECO:0000256" key="9">
    <source>
        <dbReference type="ARBA" id="ARBA00023002"/>
    </source>
</evidence>
<dbReference type="SUPFAM" id="SSF50692">
    <property type="entry name" value="ADC-like"/>
    <property type="match status" value="1"/>
</dbReference>
<evidence type="ECO:0000256" key="5">
    <source>
        <dbReference type="ARBA" id="ARBA00022723"/>
    </source>
</evidence>
<dbReference type="CDD" id="cd02792">
    <property type="entry name" value="MopB_CT_Formate-Dh-Na-like"/>
    <property type="match status" value="1"/>
</dbReference>
<keyword evidence="10" id="KW-0408">Iron</keyword>
<dbReference type="InterPro" id="IPR006656">
    <property type="entry name" value="Mopterin_OxRdtase"/>
</dbReference>
<evidence type="ECO:0000256" key="2">
    <source>
        <dbReference type="ARBA" id="ARBA00004196"/>
    </source>
</evidence>
<dbReference type="PROSITE" id="PS51669">
    <property type="entry name" value="4FE4S_MOW_BIS_MGD"/>
    <property type="match status" value="1"/>
</dbReference>
<keyword evidence="5" id="KW-0479">Metal-binding</keyword>
<evidence type="ECO:0000256" key="6">
    <source>
        <dbReference type="ARBA" id="ARBA00022729"/>
    </source>
</evidence>
<dbReference type="Gene3D" id="3.30.200.210">
    <property type="match status" value="1"/>
</dbReference>
<keyword evidence="9 13" id="KW-0560">Oxidoreductase</keyword>
<dbReference type="PANTHER" id="PTHR43598:SF1">
    <property type="entry name" value="FORMATE DEHYDROGENASE-O MAJOR SUBUNIT"/>
    <property type="match status" value="1"/>
</dbReference>
<dbReference type="PANTHER" id="PTHR43598">
    <property type="entry name" value="TUNGSTEN-CONTAINING FORMYLMETHANOFURAN DEHYDROGENASE 2 SUBUNIT B"/>
    <property type="match status" value="1"/>
</dbReference>
<protein>
    <submittedName>
        <fullName evidence="13">Formate dehydrogenase-N subunit alpha</fullName>
        <ecNumber evidence="13">1.17.5.3</ecNumber>
    </submittedName>
</protein>
<feature type="domain" description="4Fe-4S Mo/W bis-MGD-type" evidence="12">
    <location>
        <begin position="47"/>
        <end position="103"/>
    </location>
</feature>
<keyword evidence="11" id="KW-0411">Iron-sulfur</keyword>
<evidence type="ECO:0000313" key="13">
    <source>
        <dbReference type="EMBL" id="WWX24981.1"/>
    </source>
</evidence>
<dbReference type="PROSITE" id="PS51318">
    <property type="entry name" value="TAT"/>
    <property type="match status" value="1"/>
</dbReference>
<comment type="subcellular location">
    <subcellularLocation>
        <location evidence="2">Cell envelope</location>
    </subcellularLocation>
</comment>
<dbReference type="EC" id="1.17.5.3" evidence="13"/>
<dbReference type="PROSITE" id="PS00932">
    <property type="entry name" value="MOLYBDOPTERIN_PROK_3"/>
    <property type="match status" value="1"/>
</dbReference>
<dbReference type="InterPro" id="IPR006443">
    <property type="entry name" value="Formate-DH-alph_fdnG"/>
</dbReference>
<evidence type="ECO:0000256" key="1">
    <source>
        <dbReference type="ARBA" id="ARBA00001966"/>
    </source>
</evidence>
<keyword evidence="7" id="KW-0574">Periplasm</keyword>
<dbReference type="InterPro" id="IPR006655">
    <property type="entry name" value="Mopterin_OxRdtase_prok_CS"/>
</dbReference>
<dbReference type="SUPFAM" id="SSF53706">
    <property type="entry name" value="Formate dehydrogenase/DMSO reductase, domains 1-3"/>
    <property type="match status" value="1"/>
</dbReference>
<dbReference type="Gene3D" id="3.40.228.10">
    <property type="entry name" value="Dimethylsulfoxide Reductase, domain 2"/>
    <property type="match status" value="2"/>
</dbReference>
<dbReference type="NCBIfam" id="TIGR01553">
    <property type="entry name" value="formate-DH-alph"/>
    <property type="match status" value="1"/>
</dbReference>
<proteinExistence type="inferred from homology"/>
<dbReference type="SMART" id="SM00926">
    <property type="entry name" value="Molybdop_Fe4S4"/>
    <property type="match status" value="1"/>
</dbReference>
<organism evidence="13 14">
    <name type="scientific">Candidatus Dehalogenimonas loeffleri</name>
    <dbReference type="NCBI Taxonomy" id="3127115"/>
    <lineage>
        <taxon>Bacteria</taxon>
        <taxon>Bacillati</taxon>
        <taxon>Chloroflexota</taxon>
        <taxon>Dehalococcoidia</taxon>
        <taxon>Dehalococcoidales</taxon>
        <taxon>Dehalococcoidaceae</taxon>
        <taxon>Dehalogenimonas</taxon>
    </lineage>
</organism>